<evidence type="ECO:0000313" key="1">
    <source>
        <dbReference type="EMBL" id="CUP55869.1"/>
    </source>
</evidence>
<reference evidence="2 3" key="2">
    <citation type="submission" date="2018-06" db="EMBL/GenBank/DDBJ databases">
        <authorList>
            <consortium name="Pathogen Informatics"/>
            <person name="Doyle S."/>
        </authorList>
    </citation>
    <scope>NUCLEOTIDE SEQUENCE [LARGE SCALE GENOMIC DNA]</scope>
    <source>
        <strain evidence="2 3">NCTC11224</strain>
    </source>
</reference>
<gene>
    <name evidence="1" type="ORF">ERS852480_03574</name>
    <name evidence="2" type="ORF">NCTC11224_05356</name>
</gene>
<proteinExistence type="predicted"/>
<dbReference type="EMBL" id="UAVW01000020">
    <property type="protein sequence ID" value="SQB16249.1"/>
    <property type="molecule type" value="Genomic_DNA"/>
</dbReference>
<evidence type="ECO:0000313" key="2">
    <source>
        <dbReference type="EMBL" id="SQB16249.1"/>
    </source>
</evidence>
<protein>
    <submittedName>
        <fullName evidence="1">Uncharacterized protein</fullName>
    </submittedName>
</protein>
<reference evidence="1" key="1">
    <citation type="submission" date="2015-09" db="EMBL/GenBank/DDBJ databases">
        <authorList>
            <consortium name="Pathogen Informatics"/>
        </authorList>
    </citation>
    <scope>NUCLEOTIDE SEQUENCE [LARGE SCALE GENOMIC DNA]</scope>
    <source>
        <strain evidence="1">2789STDY5834865</strain>
    </source>
</reference>
<organism evidence="1">
    <name type="scientific">Enterocloster clostridioformis</name>
    <dbReference type="NCBI Taxonomy" id="1531"/>
    <lineage>
        <taxon>Bacteria</taxon>
        <taxon>Bacillati</taxon>
        <taxon>Bacillota</taxon>
        <taxon>Clostridia</taxon>
        <taxon>Lachnospirales</taxon>
        <taxon>Lachnospiraceae</taxon>
        <taxon>Enterocloster</taxon>
    </lineage>
</organism>
<dbReference type="EMBL" id="CZAB01000039">
    <property type="protein sequence ID" value="CUP55869.1"/>
    <property type="molecule type" value="Genomic_DNA"/>
</dbReference>
<sequence length="83" mass="9271">MPQDAKDIQFAELKDMIAQLNTTIAALTGTIQEKDAAIAKLTEESSVVNPSYHSFRPLSSFRCRSGGIFFRQACRHIPNLYIP</sequence>
<dbReference type="Proteomes" id="UP000095512">
    <property type="component" value="Unassembled WGS sequence"/>
</dbReference>
<dbReference type="Proteomes" id="UP000251853">
    <property type="component" value="Unassembled WGS sequence"/>
</dbReference>
<evidence type="ECO:0000313" key="3">
    <source>
        <dbReference type="Proteomes" id="UP000251853"/>
    </source>
</evidence>
<dbReference type="RefSeq" id="WP_155521212.1">
    <property type="nucleotide sequence ID" value="NZ_CZAB01000039.1"/>
</dbReference>
<accession>A0A174PCY0</accession>
<dbReference type="AlphaFoldDB" id="A0A174PCY0"/>
<name>A0A174PCY0_9FIRM</name>
<keyword evidence="3" id="KW-1185">Reference proteome</keyword>